<comment type="similarity">
    <text evidence="3">Belongs to the Nudix hydrolase family.</text>
</comment>
<reference evidence="10" key="1">
    <citation type="submission" date="2025-08" db="UniProtKB">
        <authorList>
            <consortium name="RefSeq"/>
        </authorList>
    </citation>
    <scope>IDENTIFICATION</scope>
    <source>
        <tissue evidence="10">Muscle</tissue>
    </source>
</reference>
<evidence type="ECO:0000256" key="3">
    <source>
        <dbReference type="ARBA" id="ARBA00005582"/>
    </source>
</evidence>
<dbReference type="GeneID" id="106469685"/>
<gene>
    <name evidence="10" type="primary">LOC106469685</name>
</gene>
<dbReference type="PANTHER" id="PTHR12318:SF0">
    <property type="entry name" value="ACYL-COENZYME A DIPHOSPHATASE NUDT19"/>
    <property type="match status" value="1"/>
</dbReference>
<evidence type="ECO:0000313" key="9">
    <source>
        <dbReference type="Proteomes" id="UP000694941"/>
    </source>
</evidence>
<comment type="cofactor">
    <cofactor evidence="1">
        <name>Mn(2+)</name>
        <dbReference type="ChEBI" id="CHEBI:29035"/>
    </cofactor>
</comment>
<dbReference type="InterPro" id="IPR015797">
    <property type="entry name" value="NUDIX_hydrolase-like_dom_sf"/>
</dbReference>
<dbReference type="InterPro" id="IPR039121">
    <property type="entry name" value="NUDT19"/>
</dbReference>
<dbReference type="Gene3D" id="3.90.79.10">
    <property type="entry name" value="Nucleoside Triphosphate Pyrophosphohydrolase"/>
    <property type="match status" value="1"/>
</dbReference>
<evidence type="ECO:0000259" key="8">
    <source>
        <dbReference type="PROSITE" id="PS51462"/>
    </source>
</evidence>
<evidence type="ECO:0000313" key="10">
    <source>
        <dbReference type="RefSeq" id="XP_013785647.1"/>
    </source>
</evidence>
<proteinExistence type="inferred from homology"/>
<keyword evidence="7" id="KW-0464">Manganese</keyword>
<sequence length="429" mass="48292">MKNSTFADKNNFNKTKGLDKLNLKEIEPEESIAEMALPWQEASSLMIVSKAPLGEVVGKRLDSIVGAAVGIPSTAKSQTNDCGYKLLMVKRSGRSSYMANAFVFPGGIIEPSDFSSQWWKAFEKVGASRESLISQLCEVKGPRPPMIKAPNTVERFGLDRDHCLPADIAFRIAAIRETFEETGILLVTAVAKTQPTSASFVKQDSLHLNLSQWRKMLRKDPKNFVQLCLESKVCPDVWGLYEWWDWLTPTSVGHRRYDTMFYLCCLDKQPSDVVLNRSEVITLKWGTPLSFLDDFSCSKIFLAPPQVYELSRLMNLMTYQDLFKFASERRDKGVERWMPVLCTTADPDGGMLSLMPGDDMYPQEPDLHGNGSSKDLSATLSELKTQVKNQHHVELQGMLSRVFCNIKPPCGQLQPLTYRNPKPAVQSYL</sequence>
<evidence type="ECO:0000256" key="6">
    <source>
        <dbReference type="ARBA" id="ARBA00022842"/>
    </source>
</evidence>
<accession>A0ABM1BNM7</accession>
<evidence type="ECO:0000256" key="5">
    <source>
        <dbReference type="ARBA" id="ARBA00022801"/>
    </source>
</evidence>
<dbReference type="PANTHER" id="PTHR12318">
    <property type="entry name" value="TESTOSTERONE-REGULATED PROTEIN RP2"/>
    <property type="match status" value="1"/>
</dbReference>
<dbReference type="SUPFAM" id="SSF55811">
    <property type="entry name" value="Nudix"/>
    <property type="match status" value="1"/>
</dbReference>
<protein>
    <submittedName>
        <fullName evidence="10">Nucleoside diphosphate-linked moiety X motif 19-like isoform X1</fullName>
    </submittedName>
</protein>
<dbReference type="RefSeq" id="XP_013785647.1">
    <property type="nucleotide sequence ID" value="XM_013930193.2"/>
</dbReference>
<dbReference type="PROSITE" id="PS51462">
    <property type="entry name" value="NUDIX"/>
    <property type="match status" value="1"/>
</dbReference>
<dbReference type="CDD" id="cd18870">
    <property type="entry name" value="NUDIX_AcylCoAdiphos_Nudt19"/>
    <property type="match status" value="1"/>
</dbReference>
<feature type="domain" description="Nudix hydrolase" evidence="8">
    <location>
        <begin position="64"/>
        <end position="308"/>
    </location>
</feature>
<dbReference type="InterPro" id="IPR000086">
    <property type="entry name" value="NUDIX_hydrolase_dom"/>
</dbReference>
<organism evidence="9 10">
    <name type="scientific">Limulus polyphemus</name>
    <name type="common">Atlantic horseshoe crab</name>
    <dbReference type="NCBI Taxonomy" id="6850"/>
    <lineage>
        <taxon>Eukaryota</taxon>
        <taxon>Metazoa</taxon>
        <taxon>Ecdysozoa</taxon>
        <taxon>Arthropoda</taxon>
        <taxon>Chelicerata</taxon>
        <taxon>Merostomata</taxon>
        <taxon>Xiphosura</taxon>
        <taxon>Limulidae</taxon>
        <taxon>Limulus</taxon>
    </lineage>
</organism>
<evidence type="ECO:0000256" key="1">
    <source>
        <dbReference type="ARBA" id="ARBA00001936"/>
    </source>
</evidence>
<keyword evidence="6" id="KW-0460">Magnesium</keyword>
<keyword evidence="4" id="KW-0479">Metal-binding</keyword>
<keyword evidence="5" id="KW-0378">Hydrolase</keyword>
<evidence type="ECO:0000256" key="7">
    <source>
        <dbReference type="ARBA" id="ARBA00023211"/>
    </source>
</evidence>
<name>A0ABM1BNM7_LIMPO</name>
<comment type="cofactor">
    <cofactor evidence="2">
        <name>Mg(2+)</name>
        <dbReference type="ChEBI" id="CHEBI:18420"/>
    </cofactor>
</comment>
<dbReference type="Proteomes" id="UP000694941">
    <property type="component" value="Unplaced"/>
</dbReference>
<keyword evidence="9" id="KW-1185">Reference proteome</keyword>
<evidence type="ECO:0000256" key="4">
    <source>
        <dbReference type="ARBA" id="ARBA00022723"/>
    </source>
</evidence>
<evidence type="ECO:0000256" key="2">
    <source>
        <dbReference type="ARBA" id="ARBA00001946"/>
    </source>
</evidence>